<accession>A0A0N5AI20</accession>
<organism evidence="5 6">
    <name type="scientific">Syphacia muris</name>
    <dbReference type="NCBI Taxonomy" id="451379"/>
    <lineage>
        <taxon>Eukaryota</taxon>
        <taxon>Metazoa</taxon>
        <taxon>Ecdysozoa</taxon>
        <taxon>Nematoda</taxon>
        <taxon>Chromadorea</taxon>
        <taxon>Rhabditida</taxon>
        <taxon>Spirurina</taxon>
        <taxon>Oxyuridomorpha</taxon>
        <taxon>Oxyuroidea</taxon>
        <taxon>Oxyuridae</taxon>
        <taxon>Syphacia</taxon>
    </lineage>
</organism>
<dbReference type="AlphaFoldDB" id="A0A0N5AI20"/>
<proteinExistence type="predicted"/>
<dbReference type="SMART" id="SM00254">
    <property type="entry name" value="ShKT"/>
    <property type="match status" value="2"/>
</dbReference>
<dbReference type="PANTHER" id="PTHR46219:SF5">
    <property type="entry name" value="SHKT DOMAIN-CONTAINING PROTEIN"/>
    <property type="match status" value="1"/>
</dbReference>
<sequence>MIFPEVCADKTAPGRPSDCPRLSYLCNDPIYYNVMTSQCPKTCNRCPGSSLPTTTVTDCIDLAAPGRPSDCRNLQYLCNSPLYSDLMRKQCRKTCGFC</sequence>
<keyword evidence="5" id="KW-1185">Reference proteome</keyword>
<dbReference type="STRING" id="451379.A0A0N5AI20"/>
<dbReference type="InterPro" id="IPR003582">
    <property type="entry name" value="ShKT_dom"/>
</dbReference>
<evidence type="ECO:0000256" key="3">
    <source>
        <dbReference type="PROSITE-ProRule" id="PRU01005"/>
    </source>
</evidence>
<evidence type="ECO:0000313" key="6">
    <source>
        <dbReference type="WBParaSite" id="SMUV_0000404801-mRNA-1"/>
    </source>
</evidence>
<dbReference type="Proteomes" id="UP000046393">
    <property type="component" value="Unplaced"/>
</dbReference>
<feature type="domain" description="ShKT" evidence="4">
    <location>
        <begin position="59"/>
        <end position="98"/>
    </location>
</feature>
<dbReference type="WBParaSite" id="SMUV_0000404801-mRNA-1">
    <property type="protein sequence ID" value="SMUV_0000404801-mRNA-1"/>
    <property type="gene ID" value="SMUV_0000404801"/>
</dbReference>
<keyword evidence="2" id="KW-1015">Disulfide bond</keyword>
<feature type="domain" description="ShKT" evidence="4">
    <location>
        <begin position="7"/>
        <end position="46"/>
    </location>
</feature>
<dbReference type="PANTHER" id="PTHR46219">
    <property type="entry name" value="PROTEIN CBG11138"/>
    <property type="match status" value="1"/>
</dbReference>
<evidence type="ECO:0000256" key="1">
    <source>
        <dbReference type="ARBA" id="ARBA00022729"/>
    </source>
</evidence>
<reference evidence="6" key="1">
    <citation type="submission" date="2017-02" db="UniProtKB">
        <authorList>
            <consortium name="WormBaseParasite"/>
        </authorList>
    </citation>
    <scope>IDENTIFICATION</scope>
</reference>
<name>A0A0N5AI20_9BILA</name>
<evidence type="ECO:0000256" key="2">
    <source>
        <dbReference type="ARBA" id="ARBA00023157"/>
    </source>
</evidence>
<comment type="caution">
    <text evidence="3">Lacks conserved residue(s) required for the propagation of feature annotation.</text>
</comment>
<dbReference type="Gene3D" id="1.10.10.1940">
    <property type="match status" value="2"/>
</dbReference>
<evidence type="ECO:0000313" key="5">
    <source>
        <dbReference type="Proteomes" id="UP000046393"/>
    </source>
</evidence>
<dbReference type="Pfam" id="PF01549">
    <property type="entry name" value="ShK"/>
    <property type="match status" value="2"/>
</dbReference>
<keyword evidence="1" id="KW-0732">Signal</keyword>
<evidence type="ECO:0000259" key="4">
    <source>
        <dbReference type="PROSITE" id="PS51670"/>
    </source>
</evidence>
<dbReference type="PROSITE" id="PS51670">
    <property type="entry name" value="SHKT"/>
    <property type="match status" value="2"/>
</dbReference>
<protein>
    <submittedName>
        <fullName evidence="6">ShTK domain protein</fullName>
    </submittedName>
</protein>
<dbReference type="FunFam" id="1.10.10.1940:FF:000002">
    <property type="entry name" value="PHAryngeal gland Toxin-related"/>
    <property type="match status" value="1"/>
</dbReference>